<dbReference type="InterPro" id="IPR000277">
    <property type="entry name" value="Cys/Met-Metab_PyrdxlP-dep_enz"/>
</dbReference>
<reference evidence="10" key="1">
    <citation type="submission" date="2025-08" db="UniProtKB">
        <authorList>
            <consortium name="RefSeq"/>
        </authorList>
    </citation>
    <scope>IDENTIFICATION</scope>
</reference>
<evidence type="ECO:0000256" key="6">
    <source>
        <dbReference type="ARBA" id="ARBA00023192"/>
    </source>
</evidence>
<name>A0ABM1EQ34_PRICU</name>
<evidence type="ECO:0000256" key="1">
    <source>
        <dbReference type="ARBA" id="ARBA00001933"/>
    </source>
</evidence>
<protein>
    <recommendedName>
        <fullName evidence="4">cystathionine gamma-lyase</fullName>
        <ecNumber evidence="4">4.4.1.1</ecNumber>
    </recommendedName>
    <alternativeName>
        <fullName evidence="7">Gamma-cystathionase</fullName>
    </alternativeName>
</protein>
<keyword evidence="9" id="KW-1185">Reference proteome</keyword>
<comment type="pathway">
    <text evidence="2">Amino-acid biosynthesis; L-cysteine biosynthesis; L-cysteine from L-homocysteine and L-serine: step 2/2.</text>
</comment>
<dbReference type="InterPro" id="IPR015422">
    <property type="entry name" value="PyrdxlP-dep_Trfase_small"/>
</dbReference>
<dbReference type="Gene3D" id="3.40.640.10">
    <property type="entry name" value="Type I PLP-dependent aspartate aminotransferase-like (Major domain)"/>
    <property type="match status" value="1"/>
</dbReference>
<dbReference type="Pfam" id="PF01053">
    <property type="entry name" value="Cys_Met_Meta_PP"/>
    <property type="match status" value="1"/>
</dbReference>
<gene>
    <name evidence="10" type="primary">LOC106814505</name>
</gene>
<evidence type="ECO:0000313" key="9">
    <source>
        <dbReference type="Proteomes" id="UP000695022"/>
    </source>
</evidence>
<dbReference type="EC" id="4.4.1.1" evidence="4"/>
<evidence type="ECO:0000256" key="7">
    <source>
        <dbReference type="ARBA" id="ARBA00029853"/>
    </source>
</evidence>
<dbReference type="Gene3D" id="3.90.1150.10">
    <property type="entry name" value="Aspartate Aminotransferase, domain 1"/>
    <property type="match status" value="1"/>
</dbReference>
<dbReference type="Proteomes" id="UP000695022">
    <property type="component" value="Unplaced"/>
</dbReference>
<dbReference type="PIRSF" id="PIRSF001434">
    <property type="entry name" value="CGS"/>
    <property type="match status" value="1"/>
</dbReference>
<evidence type="ECO:0000256" key="2">
    <source>
        <dbReference type="ARBA" id="ARBA00005038"/>
    </source>
</evidence>
<dbReference type="GeneID" id="106814505"/>
<dbReference type="InterPro" id="IPR015421">
    <property type="entry name" value="PyrdxlP-dep_Trfase_major"/>
</dbReference>
<dbReference type="PANTHER" id="PTHR11808:SF15">
    <property type="entry name" value="CYSTATHIONINE GAMMA-LYASE"/>
    <property type="match status" value="1"/>
</dbReference>
<evidence type="ECO:0000256" key="4">
    <source>
        <dbReference type="ARBA" id="ARBA00012085"/>
    </source>
</evidence>
<evidence type="ECO:0000256" key="8">
    <source>
        <dbReference type="RuleBase" id="RU362118"/>
    </source>
</evidence>
<dbReference type="PANTHER" id="PTHR11808">
    <property type="entry name" value="TRANS-SULFURATION ENZYME FAMILY MEMBER"/>
    <property type="match status" value="1"/>
</dbReference>
<evidence type="ECO:0000256" key="5">
    <source>
        <dbReference type="ARBA" id="ARBA00022898"/>
    </source>
</evidence>
<comment type="cofactor">
    <cofactor evidence="1 8">
        <name>pyridoxal 5'-phosphate</name>
        <dbReference type="ChEBI" id="CHEBI:597326"/>
    </cofactor>
</comment>
<keyword evidence="6" id="KW-0028">Amino-acid biosynthesis</keyword>
<keyword evidence="6" id="KW-0198">Cysteine biosynthesis</keyword>
<organism evidence="9 10">
    <name type="scientific">Priapulus caudatus</name>
    <name type="common">Priapulid worm</name>
    <dbReference type="NCBI Taxonomy" id="37621"/>
    <lineage>
        <taxon>Eukaryota</taxon>
        <taxon>Metazoa</taxon>
        <taxon>Ecdysozoa</taxon>
        <taxon>Scalidophora</taxon>
        <taxon>Priapulida</taxon>
        <taxon>Priapulimorpha</taxon>
        <taxon>Priapulimorphida</taxon>
        <taxon>Priapulidae</taxon>
        <taxon>Priapulus</taxon>
    </lineage>
</organism>
<evidence type="ECO:0000313" key="10">
    <source>
        <dbReference type="RefSeq" id="XP_014674305.1"/>
    </source>
</evidence>
<dbReference type="InterPro" id="IPR015424">
    <property type="entry name" value="PyrdxlP-dep_Trfase"/>
</dbReference>
<sequence length="334" mass="36773">MSRGIFCLIGRGYKYSCVFSSGLAATTTISHLLKVGDHIICVNDVYGGTNRYFQRVAVHNGISVSFVDASTCPTNVVKAIKPNTKMVWIETPTNPTLMMVDIRETANLLKDHPGVILVVDNTFMTPYFQRPLMFGADIVLHSVSKYLNGHSDVIMGAVCLNDESLYERLVFLQNSIGAVPSPFDCYLVNRGVKTLAVRMEQHMKNGLAVAKYLEANPRVVKVMHPGLPSHPQYELGKRQCRGYSGMVSFYIKGALQEAKTFLSELKLITLAESLGGYESLAEHPGLMTHASVPEEDRVKLGISDTLIRLSIGIEDIEDLIEDVEHALVAAIPSL</sequence>
<dbReference type="SUPFAM" id="SSF53383">
    <property type="entry name" value="PLP-dependent transferases"/>
    <property type="match status" value="1"/>
</dbReference>
<comment type="similarity">
    <text evidence="3 8">Belongs to the trans-sulfuration enzymes family.</text>
</comment>
<keyword evidence="5 8" id="KW-0663">Pyridoxal phosphate</keyword>
<dbReference type="RefSeq" id="XP_014674305.1">
    <property type="nucleotide sequence ID" value="XM_014818819.1"/>
</dbReference>
<evidence type="ECO:0000256" key="3">
    <source>
        <dbReference type="ARBA" id="ARBA00009077"/>
    </source>
</evidence>
<proteinExistence type="inferred from homology"/>
<accession>A0ABM1EQ34</accession>
<dbReference type="CDD" id="cd00614">
    <property type="entry name" value="CGS_like"/>
    <property type="match status" value="1"/>
</dbReference>